<comment type="caution">
    <text evidence="1">The sequence shown here is derived from an EMBL/GenBank/DDBJ whole genome shotgun (WGS) entry which is preliminary data.</text>
</comment>
<evidence type="ECO:0000313" key="2">
    <source>
        <dbReference type="Proteomes" id="UP001055072"/>
    </source>
</evidence>
<organism evidence="1 2">
    <name type="scientific">Irpex rosettiformis</name>
    <dbReference type="NCBI Taxonomy" id="378272"/>
    <lineage>
        <taxon>Eukaryota</taxon>
        <taxon>Fungi</taxon>
        <taxon>Dikarya</taxon>
        <taxon>Basidiomycota</taxon>
        <taxon>Agaricomycotina</taxon>
        <taxon>Agaricomycetes</taxon>
        <taxon>Polyporales</taxon>
        <taxon>Irpicaceae</taxon>
        <taxon>Irpex</taxon>
    </lineage>
</organism>
<keyword evidence="2" id="KW-1185">Reference proteome</keyword>
<name>A0ACB8UIE9_9APHY</name>
<gene>
    <name evidence="1" type="ORF">BDY19DRAFT_911287</name>
</gene>
<accession>A0ACB8UIE9</accession>
<dbReference type="Proteomes" id="UP001055072">
    <property type="component" value="Unassembled WGS sequence"/>
</dbReference>
<reference evidence="1" key="1">
    <citation type="journal article" date="2021" name="Environ. Microbiol.">
        <title>Gene family expansions and transcriptome signatures uncover fungal adaptations to wood decay.</title>
        <authorList>
            <person name="Hage H."/>
            <person name="Miyauchi S."/>
            <person name="Viragh M."/>
            <person name="Drula E."/>
            <person name="Min B."/>
            <person name="Chaduli D."/>
            <person name="Navarro D."/>
            <person name="Favel A."/>
            <person name="Norest M."/>
            <person name="Lesage-Meessen L."/>
            <person name="Balint B."/>
            <person name="Merenyi Z."/>
            <person name="de Eugenio L."/>
            <person name="Morin E."/>
            <person name="Martinez A.T."/>
            <person name="Baldrian P."/>
            <person name="Stursova M."/>
            <person name="Martinez M.J."/>
            <person name="Novotny C."/>
            <person name="Magnuson J.K."/>
            <person name="Spatafora J.W."/>
            <person name="Maurice S."/>
            <person name="Pangilinan J."/>
            <person name="Andreopoulos W."/>
            <person name="LaButti K."/>
            <person name="Hundley H."/>
            <person name="Na H."/>
            <person name="Kuo A."/>
            <person name="Barry K."/>
            <person name="Lipzen A."/>
            <person name="Henrissat B."/>
            <person name="Riley R."/>
            <person name="Ahrendt S."/>
            <person name="Nagy L.G."/>
            <person name="Grigoriev I.V."/>
            <person name="Martin F."/>
            <person name="Rosso M.N."/>
        </authorList>
    </citation>
    <scope>NUCLEOTIDE SEQUENCE</scope>
    <source>
        <strain evidence="1">CBS 384.51</strain>
    </source>
</reference>
<protein>
    <submittedName>
        <fullName evidence="1">Uncharacterized protein</fullName>
    </submittedName>
</protein>
<evidence type="ECO:0000313" key="1">
    <source>
        <dbReference type="EMBL" id="KAI0094138.1"/>
    </source>
</evidence>
<proteinExistence type="predicted"/>
<dbReference type="EMBL" id="MU274900">
    <property type="protein sequence ID" value="KAI0094138.1"/>
    <property type="molecule type" value="Genomic_DNA"/>
</dbReference>
<sequence>MLFSVSADLFVDVAVCSAAQALTSTIRTSSSFCVGKTLPCLLRHTMVQKHYETSPPSHEAISITAVRPNLPPATFIPS</sequence>